<gene>
    <name evidence="4" type="ORF">GRI41_08680</name>
</gene>
<proteinExistence type="predicted"/>
<accession>A0A844ZTV0</accession>
<name>A0A844ZTV0_9SPHN</name>
<evidence type="ECO:0000256" key="1">
    <source>
        <dbReference type="SAM" id="MobiDB-lite"/>
    </source>
</evidence>
<organism evidence="4 5">
    <name type="scientific">Pontixanthobacter aquaemixtae</name>
    <dbReference type="NCBI Taxonomy" id="1958940"/>
    <lineage>
        <taxon>Bacteria</taxon>
        <taxon>Pseudomonadati</taxon>
        <taxon>Pseudomonadota</taxon>
        <taxon>Alphaproteobacteria</taxon>
        <taxon>Sphingomonadales</taxon>
        <taxon>Erythrobacteraceae</taxon>
        <taxon>Pontixanthobacter</taxon>
    </lineage>
</organism>
<dbReference type="SUPFAM" id="SSF51126">
    <property type="entry name" value="Pectin lyase-like"/>
    <property type="match status" value="1"/>
</dbReference>
<dbReference type="Gene3D" id="2.40.128.130">
    <property type="entry name" value="Autotransporter beta-domain"/>
    <property type="match status" value="1"/>
</dbReference>
<dbReference type="SUPFAM" id="SSF103515">
    <property type="entry name" value="Autotransporter"/>
    <property type="match status" value="1"/>
</dbReference>
<keyword evidence="2" id="KW-0732">Signal</keyword>
<evidence type="ECO:0000313" key="5">
    <source>
        <dbReference type="Proteomes" id="UP000442714"/>
    </source>
</evidence>
<reference evidence="4 5" key="1">
    <citation type="submission" date="2019-12" db="EMBL/GenBank/DDBJ databases">
        <title>Genomic-based taxomic classification of the family Erythrobacteraceae.</title>
        <authorList>
            <person name="Xu L."/>
        </authorList>
    </citation>
    <scope>NUCLEOTIDE SEQUENCE [LARGE SCALE GENOMIC DNA]</scope>
    <source>
        <strain evidence="4 5">KCTC 52763</strain>
    </source>
</reference>
<dbReference type="InterPro" id="IPR005546">
    <property type="entry name" value="Autotransporte_beta"/>
</dbReference>
<dbReference type="PROSITE" id="PS51208">
    <property type="entry name" value="AUTOTRANSPORTER"/>
    <property type="match status" value="1"/>
</dbReference>
<dbReference type="Proteomes" id="UP000442714">
    <property type="component" value="Unassembled WGS sequence"/>
</dbReference>
<dbReference type="InterPro" id="IPR011050">
    <property type="entry name" value="Pectin_lyase_fold/virulence"/>
</dbReference>
<dbReference type="SMART" id="SM00869">
    <property type="entry name" value="Autotransporter"/>
    <property type="match status" value="1"/>
</dbReference>
<evidence type="ECO:0000313" key="4">
    <source>
        <dbReference type="EMBL" id="MXO90894.1"/>
    </source>
</evidence>
<protein>
    <submittedName>
        <fullName evidence="4">Autotransporter domain-containing protein</fullName>
    </submittedName>
</protein>
<feature type="signal peptide" evidence="2">
    <location>
        <begin position="1"/>
        <end position="34"/>
    </location>
</feature>
<feature type="domain" description="Autotransporter" evidence="3">
    <location>
        <begin position="875"/>
        <end position="1153"/>
    </location>
</feature>
<dbReference type="AlphaFoldDB" id="A0A844ZTV0"/>
<dbReference type="InterPro" id="IPR036709">
    <property type="entry name" value="Autotransporte_beta_dom_sf"/>
</dbReference>
<feature type="region of interest" description="Disordered" evidence="1">
    <location>
        <begin position="751"/>
        <end position="793"/>
    </location>
</feature>
<comment type="caution">
    <text evidence="4">The sequence shown here is derived from an EMBL/GenBank/DDBJ whole genome shotgun (WGS) entry which is preliminary data.</text>
</comment>
<dbReference type="Pfam" id="PF03797">
    <property type="entry name" value="Autotransporter"/>
    <property type="match status" value="1"/>
</dbReference>
<sequence>MSTGFTKYYQRALRHGTSITVIGLAIFSASPARAECDDNTPNSGVTVTCDANGDNPDPDGVRNGTAADVAVNILTDADIRTDGLLQDGIRLGDGARINMGAGSSILTTADGSYGIRVGNNAIVDLDNASVTAEGGFGRSGSAAIPSALTVGENADIRLRNGSVVTAFNNAIELGDNSSVLVGENSQIITTGGADLTGERGVAIDGGRFPADGVTVDMRLGSLISVQGNGGGAMFLGDDAMITIDGGAIDIVQDFTGLGSRNGILGGIQVRDDATISLTDATITTFDQIAISAIDNLTLDIGDGTVISAENPVGGQGFIEFLDNANITMQSGSLVRVVGTSAFANARSVNDDRGGRLSRGLSFILEEGARIEQSGVGFAIDAASNADITIDGEIEARSGVSVRQLEAGTVNIDVSGSIVAQDNAILISDNYFDGAVTGDRFGFINVAEGARVISSDFHAIQHSQGNDSEDFRDPAINPWMELTVTIAGEVRSERENGFAFRGSSGNDIIVLLPTAQISGTLAGSFFVGERSEDTDQIFFNGVAGTNGLLDLGVSPIALFEELIKEGEGTWTIRGTSLAADSFTEDRDDGPIINVIALENNPVFDIREGTMIFDDIDLDTVAVTIRPGAFLEGFGTFGSLDVQGQATISPTGANGGPGLFEIGDLTLTDQAVFVVDANDQGEADRINVTGTVTLGGATLNVRDMAGGNFDGTDPFNYIIIGNDAADAINGTFGAITNELAFLTPTVSYSGGDGNDVVLTLTPNNVTPPPPPPPPPPTPPPPPPPTGGTGPDPIPGGLFQTAALTFNQLNSANRLDRLDQTAGTDAADIYTQILFMDAVSARDAFDQASGEVYATLQADGAERAMMATGRLTARAHEQSGTGWGIWGGVGGRAGTVDEDGNAADVNNDSLRFDLGMDYRGPDNKWAFGAAVGYFRGGLEIDHRNSNLMYNGWSIGGYGRYGSGNTGPTVTGAVSYGDGEADVVREVAFGTIARVARATVDIETIGLAGEIRYGFPVGSNWAAGPVASISYVDADLGRYSETGAESLNLSGSGDADSITRYGAGVFANWQAAGGNFDVSAQYVDRRSRFSQVSMALEGAPAELFPVRSPRTNGSAALISAGGRYDLGNGWAIGGDLRGLFGGDERAVTGSIVLGWRF</sequence>
<dbReference type="OrthoDB" id="7195851at2"/>
<keyword evidence="5" id="KW-1185">Reference proteome</keyword>
<evidence type="ECO:0000259" key="3">
    <source>
        <dbReference type="PROSITE" id="PS51208"/>
    </source>
</evidence>
<dbReference type="InterPro" id="IPR012332">
    <property type="entry name" value="Autotransporter_pectin_lyase_C"/>
</dbReference>
<dbReference type="EMBL" id="WTYX01000001">
    <property type="protein sequence ID" value="MXO90894.1"/>
    <property type="molecule type" value="Genomic_DNA"/>
</dbReference>
<feature type="compositionally biased region" description="Pro residues" evidence="1">
    <location>
        <begin position="763"/>
        <end position="783"/>
    </location>
</feature>
<evidence type="ECO:0000256" key="2">
    <source>
        <dbReference type="SAM" id="SignalP"/>
    </source>
</evidence>
<dbReference type="Gene3D" id="2.160.20.20">
    <property type="match status" value="1"/>
</dbReference>
<dbReference type="RefSeq" id="WP_160604474.1">
    <property type="nucleotide sequence ID" value="NZ_WTYX01000001.1"/>
</dbReference>
<feature type="chain" id="PRO_5032477951" evidence="2">
    <location>
        <begin position="35"/>
        <end position="1153"/>
    </location>
</feature>